<evidence type="ECO:0000313" key="10">
    <source>
        <dbReference type="EMBL" id="MFD1177740.1"/>
    </source>
</evidence>
<dbReference type="CDD" id="cd18548">
    <property type="entry name" value="ABC_6TM_Tm287_like"/>
    <property type="match status" value="1"/>
</dbReference>
<dbReference type="InterPro" id="IPR036640">
    <property type="entry name" value="ABC1_TM_sf"/>
</dbReference>
<protein>
    <submittedName>
        <fullName evidence="10">ABC transporter ATP-binding protein</fullName>
    </submittedName>
</protein>
<evidence type="ECO:0000256" key="6">
    <source>
        <dbReference type="ARBA" id="ARBA00023136"/>
    </source>
</evidence>
<dbReference type="GO" id="GO:0005524">
    <property type="term" value="F:ATP binding"/>
    <property type="evidence" value="ECO:0007669"/>
    <property type="project" value="UniProtKB-KW"/>
</dbReference>
<evidence type="ECO:0000256" key="5">
    <source>
        <dbReference type="ARBA" id="ARBA00022989"/>
    </source>
</evidence>
<feature type="domain" description="ABC transporter" evidence="8">
    <location>
        <begin position="332"/>
        <end position="568"/>
    </location>
</feature>
<keyword evidence="5 7" id="KW-1133">Transmembrane helix</keyword>
<dbReference type="SMART" id="SM00382">
    <property type="entry name" value="AAA"/>
    <property type="match status" value="1"/>
</dbReference>
<keyword evidence="3" id="KW-0547">Nucleotide-binding</keyword>
<dbReference type="PROSITE" id="PS50893">
    <property type="entry name" value="ABC_TRANSPORTER_2"/>
    <property type="match status" value="1"/>
</dbReference>
<evidence type="ECO:0000259" key="8">
    <source>
        <dbReference type="PROSITE" id="PS50893"/>
    </source>
</evidence>
<dbReference type="InterPro" id="IPR003439">
    <property type="entry name" value="ABC_transporter-like_ATP-bd"/>
</dbReference>
<feature type="transmembrane region" description="Helical" evidence="7">
    <location>
        <begin position="157"/>
        <end position="178"/>
    </location>
</feature>
<organism evidence="10 11">
    <name type="scientific">Paenibacillus puldeungensis</name>
    <dbReference type="NCBI Taxonomy" id="696536"/>
    <lineage>
        <taxon>Bacteria</taxon>
        <taxon>Bacillati</taxon>
        <taxon>Bacillota</taxon>
        <taxon>Bacilli</taxon>
        <taxon>Bacillales</taxon>
        <taxon>Paenibacillaceae</taxon>
        <taxon>Paenibacillus</taxon>
    </lineage>
</organism>
<dbReference type="PANTHER" id="PTHR43394:SF1">
    <property type="entry name" value="ATP-BINDING CASSETTE SUB-FAMILY B MEMBER 10, MITOCHONDRIAL"/>
    <property type="match status" value="1"/>
</dbReference>
<dbReference type="SUPFAM" id="SSF90123">
    <property type="entry name" value="ABC transporter transmembrane region"/>
    <property type="match status" value="1"/>
</dbReference>
<dbReference type="Pfam" id="PF00005">
    <property type="entry name" value="ABC_tran"/>
    <property type="match status" value="1"/>
</dbReference>
<dbReference type="InterPro" id="IPR039421">
    <property type="entry name" value="Type_1_exporter"/>
</dbReference>
<evidence type="ECO:0000256" key="7">
    <source>
        <dbReference type="SAM" id="Phobius"/>
    </source>
</evidence>
<dbReference type="InterPro" id="IPR011527">
    <property type="entry name" value="ABC1_TM_dom"/>
</dbReference>
<proteinExistence type="predicted"/>
<sequence>MRYLGKYVKKYYKFALLGIFFLSIEVFCDLLQPTIMSKMVDHGIANRDLRYVLVAGSVMLMMTGIGAVGAVIRNNISSIVSQRFGTELRLDLFRKIQSLSYEKAGKFDTASLVTRLTNDVTQTQNFVNGLMRIFAKTPLICIGSIVMAVSLDAKLSLIIAFIVPMVIAIIYLNTRIGYPLFQKVQRTLDHINGVMREYLSGVRVVKAFNRFDYEENRFSESNERLMNTQTLTMRVMAVFSPIVMLIINLGIICVLWFGGIAVNNGSLEVGKTIAFINYMTQLSSSLMMLSMVFTAFVRARASAERIGEVMNVEEPVRPEQLDMHEHEHITNIDFKNVSFSYTGKENEAVLKQINFSCRSGMTLGIIGSTGSGKSTLVNLIPRFYEATTGGVYVSGLNVCELDEQALRCRIAMVPQQNTLFTGTIIDNIRWGNEHATDAEVEQAAQIAQAHDFIMSFPDGYHTVLGQGGVNLSGGQKQRISIARALVRQSDVLILDDCTSAVDVITESKILTGLRSRSKELICMIIAQRITSVMGADLIMVLDNGEIVGQGTHEELLQSCSIYRDIYVSQFGEVAV</sequence>
<feature type="transmembrane region" description="Helical" evidence="7">
    <location>
        <begin position="278"/>
        <end position="297"/>
    </location>
</feature>
<feature type="transmembrane region" description="Helical" evidence="7">
    <location>
        <begin position="52"/>
        <end position="72"/>
    </location>
</feature>
<evidence type="ECO:0000256" key="3">
    <source>
        <dbReference type="ARBA" id="ARBA00022741"/>
    </source>
</evidence>
<dbReference type="Proteomes" id="UP001597262">
    <property type="component" value="Unassembled WGS sequence"/>
</dbReference>
<feature type="transmembrane region" description="Helical" evidence="7">
    <location>
        <begin position="235"/>
        <end position="258"/>
    </location>
</feature>
<dbReference type="InterPro" id="IPR027417">
    <property type="entry name" value="P-loop_NTPase"/>
</dbReference>
<keyword evidence="6 7" id="KW-0472">Membrane</keyword>
<comment type="subcellular location">
    <subcellularLocation>
        <location evidence="1">Cell membrane</location>
        <topology evidence="1">Multi-pass membrane protein</topology>
    </subcellularLocation>
</comment>
<dbReference type="RefSeq" id="WP_379320187.1">
    <property type="nucleotide sequence ID" value="NZ_JBHTLM010000011.1"/>
</dbReference>
<evidence type="ECO:0000313" key="11">
    <source>
        <dbReference type="Proteomes" id="UP001597262"/>
    </source>
</evidence>
<feature type="domain" description="ABC transmembrane type-1" evidence="9">
    <location>
        <begin position="16"/>
        <end position="298"/>
    </location>
</feature>
<dbReference type="PROSITE" id="PS50929">
    <property type="entry name" value="ABC_TM1F"/>
    <property type="match status" value="1"/>
</dbReference>
<keyword evidence="2 7" id="KW-0812">Transmembrane</keyword>
<dbReference type="EMBL" id="JBHTLM010000011">
    <property type="protein sequence ID" value="MFD1177740.1"/>
    <property type="molecule type" value="Genomic_DNA"/>
</dbReference>
<dbReference type="InterPro" id="IPR003593">
    <property type="entry name" value="AAA+_ATPase"/>
</dbReference>
<accession>A0ABW3S176</accession>
<dbReference type="Gene3D" id="3.40.50.300">
    <property type="entry name" value="P-loop containing nucleotide triphosphate hydrolases"/>
    <property type="match status" value="1"/>
</dbReference>
<evidence type="ECO:0000259" key="9">
    <source>
        <dbReference type="PROSITE" id="PS50929"/>
    </source>
</evidence>
<reference evidence="11" key="1">
    <citation type="journal article" date="2019" name="Int. J. Syst. Evol. Microbiol.">
        <title>The Global Catalogue of Microorganisms (GCM) 10K type strain sequencing project: providing services to taxonomists for standard genome sequencing and annotation.</title>
        <authorList>
            <consortium name="The Broad Institute Genomics Platform"/>
            <consortium name="The Broad Institute Genome Sequencing Center for Infectious Disease"/>
            <person name="Wu L."/>
            <person name="Ma J."/>
        </authorList>
    </citation>
    <scope>NUCLEOTIDE SEQUENCE [LARGE SCALE GENOMIC DNA]</scope>
    <source>
        <strain evidence="11">CCUG 59189</strain>
    </source>
</reference>
<dbReference type="PROSITE" id="PS00211">
    <property type="entry name" value="ABC_TRANSPORTER_1"/>
    <property type="match status" value="1"/>
</dbReference>
<dbReference type="Gene3D" id="1.20.1560.10">
    <property type="entry name" value="ABC transporter type 1, transmembrane domain"/>
    <property type="match status" value="1"/>
</dbReference>
<keyword evidence="4 10" id="KW-0067">ATP-binding</keyword>
<evidence type="ECO:0000256" key="1">
    <source>
        <dbReference type="ARBA" id="ARBA00004651"/>
    </source>
</evidence>
<comment type="caution">
    <text evidence="10">The sequence shown here is derived from an EMBL/GenBank/DDBJ whole genome shotgun (WGS) entry which is preliminary data.</text>
</comment>
<feature type="transmembrane region" description="Helical" evidence="7">
    <location>
        <begin position="133"/>
        <end position="151"/>
    </location>
</feature>
<evidence type="ECO:0000256" key="2">
    <source>
        <dbReference type="ARBA" id="ARBA00022692"/>
    </source>
</evidence>
<dbReference type="InterPro" id="IPR017871">
    <property type="entry name" value="ABC_transporter-like_CS"/>
</dbReference>
<dbReference type="PANTHER" id="PTHR43394">
    <property type="entry name" value="ATP-DEPENDENT PERMEASE MDL1, MITOCHONDRIAL"/>
    <property type="match status" value="1"/>
</dbReference>
<name>A0ABW3S176_9BACL</name>
<dbReference type="Pfam" id="PF00664">
    <property type="entry name" value="ABC_membrane"/>
    <property type="match status" value="1"/>
</dbReference>
<gene>
    <name evidence="10" type="ORF">ACFQ3W_15725</name>
</gene>
<keyword evidence="11" id="KW-1185">Reference proteome</keyword>
<evidence type="ECO:0000256" key="4">
    <source>
        <dbReference type="ARBA" id="ARBA00022840"/>
    </source>
</evidence>
<dbReference type="SUPFAM" id="SSF52540">
    <property type="entry name" value="P-loop containing nucleoside triphosphate hydrolases"/>
    <property type="match status" value="1"/>
</dbReference>